<name>A0A378J7A9_9GAMM</name>
<evidence type="ECO:0008006" key="4">
    <source>
        <dbReference type="Google" id="ProtNLM"/>
    </source>
</evidence>
<proteinExistence type="predicted"/>
<dbReference type="RefSeq" id="WP_115221743.1">
    <property type="nucleotide sequence ID" value="NZ_CAXYJE010000002.1"/>
</dbReference>
<keyword evidence="3" id="KW-1185">Reference proteome</keyword>
<dbReference type="InterPro" id="IPR022231">
    <property type="entry name" value="DUF3757"/>
</dbReference>
<dbReference type="OrthoDB" id="5637761at2"/>
<reference evidence="2 3" key="1">
    <citation type="submission" date="2018-06" db="EMBL/GenBank/DDBJ databases">
        <authorList>
            <consortium name="Pathogen Informatics"/>
            <person name="Doyle S."/>
        </authorList>
    </citation>
    <scope>NUCLEOTIDE SEQUENCE [LARGE SCALE GENOMIC DNA]</scope>
    <source>
        <strain evidence="2 3">NCTC13292</strain>
    </source>
</reference>
<keyword evidence="1" id="KW-0732">Signal</keyword>
<dbReference type="Pfam" id="PF12582">
    <property type="entry name" value="DUF3757"/>
    <property type="match status" value="1"/>
</dbReference>
<feature type="signal peptide" evidence="1">
    <location>
        <begin position="1"/>
        <end position="20"/>
    </location>
</feature>
<gene>
    <name evidence="2" type="ORF">NCTC13292_02118</name>
</gene>
<protein>
    <recommendedName>
        <fullName evidence="4">DUF3757 domain-containing protein</fullName>
    </recommendedName>
</protein>
<dbReference type="Proteomes" id="UP000254677">
    <property type="component" value="Unassembled WGS sequence"/>
</dbReference>
<accession>A0A378J7A9</accession>
<evidence type="ECO:0000256" key="1">
    <source>
        <dbReference type="SAM" id="SignalP"/>
    </source>
</evidence>
<feature type="chain" id="PRO_5016805782" description="DUF3757 domain-containing protein" evidence="1">
    <location>
        <begin position="21"/>
        <end position="127"/>
    </location>
</feature>
<organism evidence="2 3">
    <name type="scientific">Legionella donaldsonii</name>
    <dbReference type="NCBI Taxonomy" id="45060"/>
    <lineage>
        <taxon>Bacteria</taxon>
        <taxon>Pseudomonadati</taxon>
        <taxon>Pseudomonadota</taxon>
        <taxon>Gammaproteobacteria</taxon>
        <taxon>Legionellales</taxon>
        <taxon>Legionellaceae</taxon>
        <taxon>Legionella</taxon>
    </lineage>
</organism>
<evidence type="ECO:0000313" key="2">
    <source>
        <dbReference type="EMBL" id="STX43339.1"/>
    </source>
</evidence>
<evidence type="ECO:0000313" key="3">
    <source>
        <dbReference type="Proteomes" id="UP000254677"/>
    </source>
</evidence>
<sequence>MKKKILAAGLLCALNAVVYATPFNCPDPETSSLRWGILPAPWQKDPFSAHNPQGEANTQFVRANIMVAGLGQGVVCTYKNSVGLYSIWWPVRVKIPARSDNNWIDTLGGYVCTDSLGSCQFYVAVEE</sequence>
<dbReference type="AlphaFoldDB" id="A0A378J7A9"/>
<dbReference type="EMBL" id="UGOA01000001">
    <property type="protein sequence ID" value="STX43339.1"/>
    <property type="molecule type" value="Genomic_DNA"/>
</dbReference>